<proteinExistence type="inferred from homology"/>
<dbReference type="InterPro" id="IPR002550">
    <property type="entry name" value="CNNM"/>
</dbReference>
<evidence type="ECO:0000259" key="16">
    <source>
        <dbReference type="PROSITE" id="PS51371"/>
    </source>
</evidence>
<name>A0A7M7SZ50_STRPU</name>
<feature type="compositionally biased region" description="Polar residues" evidence="13">
    <location>
        <begin position="635"/>
        <end position="647"/>
    </location>
</feature>
<keyword evidence="3" id="KW-0813">Transport</keyword>
<feature type="transmembrane region" description="Helical" evidence="14">
    <location>
        <begin position="12"/>
        <end position="36"/>
    </location>
</feature>
<dbReference type="CDD" id="cd04590">
    <property type="entry name" value="CBS_pair_CorC_HlyC_assoc"/>
    <property type="match status" value="1"/>
</dbReference>
<dbReference type="InterPro" id="IPR000644">
    <property type="entry name" value="CBS_dom"/>
</dbReference>
<dbReference type="InterPro" id="IPR044751">
    <property type="entry name" value="Ion_transp-like_CBS"/>
</dbReference>
<dbReference type="FunCoup" id="A0A7M7SZ50">
    <property type="interactions" value="398"/>
</dbReference>
<dbReference type="RefSeq" id="XP_030842053.1">
    <property type="nucleotide sequence ID" value="XM_030986193.1"/>
</dbReference>
<feature type="transmembrane region" description="Helical" evidence="14">
    <location>
        <begin position="222"/>
        <end position="243"/>
    </location>
</feature>
<dbReference type="OMA" id="QDFTVFA"/>
<accession>A0A7M7SZ50</accession>
<dbReference type="OrthoDB" id="5353557at2759"/>
<dbReference type="GeneID" id="579815"/>
<organism evidence="18 19">
    <name type="scientific">Strongylocentrotus purpuratus</name>
    <name type="common">Purple sea urchin</name>
    <dbReference type="NCBI Taxonomy" id="7668"/>
    <lineage>
        <taxon>Eukaryota</taxon>
        <taxon>Metazoa</taxon>
        <taxon>Echinodermata</taxon>
        <taxon>Eleutherozoa</taxon>
        <taxon>Echinozoa</taxon>
        <taxon>Echinoidea</taxon>
        <taxon>Euechinoidea</taxon>
        <taxon>Echinacea</taxon>
        <taxon>Camarodonta</taxon>
        <taxon>Echinidea</taxon>
        <taxon>Strongylocentrotidae</taxon>
        <taxon>Strongylocentrotus</taxon>
    </lineage>
</organism>
<dbReference type="PANTHER" id="PTHR12064">
    <property type="entry name" value="METAL TRANSPORTER CNNM"/>
    <property type="match status" value="1"/>
</dbReference>
<dbReference type="GO" id="GO:0006811">
    <property type="term" value="P:monoatomic ion transport"/>
    <property type="evidence" value="ECO:0007669"/>
    <property type="project" value="UniProtKB-KW"/>
</dbReference>
<evidence type="ECO:0000256" key="8">
    <source>
        <dbReference type="ARBA" id="ARBA00023065"/>
    </source>
</evidence>
<feature type="domain" description="CBS" evidence="16">
    <location>
        <begin position="426"/>
        <end position="492"/>
    </location>
</feature>
<feature type="transmembrane region" description="Helical" evidence="14">
    <location>
        <begin position="249"/>
        <end position="271"/>
    </location>
</feature>
<evidence type="ECO:0000256" key="14">
    <source>
        <dbReference type="SAM" id="Phobius"/>
    </source>
</evidence>
<dbReference type="PROSITE" id="PS50042">
    <property type="entry name" value="CNMP_BINDING_3"/>
    <property type="match status" value="1"/>
</dbReference>
<comment type="subcellular location">
    <subcellularLocation>
        <location evidence="1">Cell membrane</location>
        <topology evidence="1">Multi-pass membrane protein</topology>
    </subcellularLocation>
</comment>
<evidence type="ECO:0000256" key="11">
    <source>
        <dbReference type="PROSITE-ProRule" id="PRU00703"/>
    </source>
</evidence>
<evidence type="ECO:0000313" key="18">
    <source>
        <dbReference type="EnsemblMetazoa" id="XP_030842053"/>
    </source>
</evidence>
<dbReference type="GO" id="GO:0010960">
    <property type="term" value="P:magnesium ion homeostasis"/>
    <property type="evidence" value="ECO:0000318"/>
    <property type="project" value="GO_Central"/>
</dbReference>
<keyword evidence="9 11" id="KW-0129">CBS domain</keyword>
<evidence type="ECO:0000256" key="3">
    <source>
        <dbReference type="ARBA" id="ARBA00022448"/>
    </source>
</evidence>
<keyword evidence="8" id="KW-0406">Ion transport</keyword>
<feature type="region of interest" description="Disordered" evidence="13">
    <location>
        <begin position="714"/>
        <end position="744"/>
    </location>
</feature>
<dbReference type="FunFam" id="3.10.580.10:FF:000001">
    <property type="entry name" value="Putative metal transporter CNNM3 isoform 2"/>
    <property type="match status" value="1"/>
</dbReference>
<dbReference type="PANTHER" id="PTHR12064:SF94">
    <property type="entry name" value="UNEXTENDED PROTEIN"/>
    <property type="match status" value="1"/>
</dbReference>
<keyword evidence="19" id="KW-1185">Reference proteome</keyword>
<evidence type="ECO:0000256" key="9">
    <source>
        <dbReference type="ARBA" id="ARBA00023122"/>
    </source>
</evidence>
<dbReference type="GO" id="GO:0022857">
    <property type="term" value="F:transmembrane transporter activity"/>
    <property type="evidence" value="ECO:0000318"/>
    <property type="project" value="GO_Central"/>
</dbReference>
<protein>
    <submittedName>
        <fullName evidence="18">Uncharacterized protein</fullName>
    </submittedName>
</protein>
<evidence type="ECO:0000259" key="17">
    <source>
        <dbReference type="PROSITE" id="PS51846"/>
    </source>
</evidence>
<dbReference type="KEGG" id="spu:579815"/>
<feature type="domain" description="Cyclic nucleotide-binding" evidence="15">
    <location>
        <begin position="539"/>
        <end position="621"/>
    </location>
</feature>
<dbReference type="InParanoid" id="A0A7M7SZ50"/>
<dbReference type="EnsemblMetazoa" id="XM_030986193">
    <property type="protein sequence ID" value="XP_030842053"/>
    <property type="gene ID" value="LOC579815"/>
</dbReference>
<evidence type="ECO:0000256" key="12">
    <source>
        <dbReference type="PROSITE-ProRule" id="PRU01193"/>
    </source>
</evidence>
<comment type="similarity">
    <text evidence="2">Belongs to the ACDP family.</text>
</comment>
<keyword evidence="4" id="KW-1003">Cell membrane</keyword>
<dbReference type="InterPro" id="IPR045095">
    <property type="entry name" value="ACDP"/>
</dbReference>
<feature type="compositionally biased region" description="Basic and acidic residues" evidence="13">
    <location>
        <begin position="714"/>
        <end position="729"/>
    </location>
</feature>
<evidence type="ECO:0000256" key="10">
    <source>
        <dbReference type="ARBA" id="ARBA00023136"/>
    </source>
</evidence>
<dbReference type="GO" id="GO:0005886">
    <property type="term" value="C:plasma membrane"/>
    <property type="evidence" value="ECO:0000318"/>
    <property type="project" value="GO_Central"/>
</dbReference>
<dbReference type="InterPro" id="IPR046342">
    <property type="entry name" value="CBS_dom_sf"/>
</dbReference>
<dbReference type="PROSITE" id="PS51846">
    <property type="entry name" value="CNNM"/>
    <property type="match status" value="1"/>
</dbReference>
<dbReference type="Pfam" id="PF01595">
    <property type="entry name" value="CNNM"/>
    <property type="match status" value="1"/>
</dbReference>
<dbReference type="AlphaFoldDB" id="A0A7M7SZ50"/>
<dbReference type="PROSITE" id="PS51371">
    <property type="entry name" value="CBS"/>
    <property type="match status" value="1"/>
</dbReference>
<dbReference type="Proteomes" id="UP000007110">
    <property type="component" value="Unassembled WGS sequence"/>
</dbReference>
<dbReference type="SUPFAM" id="SSF54631">
    <property type="entry name" value="CBS-domain pair"/>
    <property type="match status" value="1"/>
</dbReference>
<evidence type="ECO:0000256" key="13">
    <source>
        <dbReference type="SAM" id="MobiDB-lite"/>
    </source>
</evidence>
<reference evidence="18" key="2">
    <citation type="submission" date="2021-01" db="UniProtKB">
        <authorList>
            <consortium name="EnsemblMetazoa"/>
        </authorList>
    </citation>
    <scope>IDENTIFICATION</scope>
</reference>
<evidence type="ECO:0000259" key="15">
    <source>
        <dbReference type="PROSITE" id="PS50042"/>
    </source>
</evidence>
<evidence type="ECO:0000256" key="2">
    <source>
        <dbReference type="ARBA" id="ARBA00010484"/>
    </source>
</evidence>
<dbReference type="Pfam" id="PF25562">
    <property type="entry name" value="CNBH_CNNM2_C"/>
    <property type="match status" value="1"/>
</dbReference>
<keyword evidence="5 12" id="KW-0812">Transmembrane</keyword>
<evidence type="ECO:0000313" key="19">
    <source>
        <dbReference type="Proteomes" id="UP000007110"/>
    </source>
</evidence>
<evidence type="ECO:0000256" key="4">
    <source>
        <dbReference type="ARBA" id="ARBA00022475"/>
    </source>
</evidence>
<keyword evidence="10 12" id="KW-0472">Membrane</keyword>
<sequence>MAGHFRTFQYFAILFIIFCNCIVGSFGLIASVSALISGSGVSVGEEGSIEIVQGTLGTVRLIGKHFNNDIMIWITTEAAARGTVCDDSFQREDTVSFTEVSGDGNDTSATGSPNTGTIDIVLKSQETVYYLCLQQPDGSAWLHQGTDQWLTIVTKAPPQPLLPLWLQIIFIVILLILSGLFSGLNLGLMALDPVELQILQNAGSSKEKKYAKLIIPIRRMGNYLLCSLLLGNVLVNTTLTVLLDDLSSGIWAVLGATAGIVIFGEIIPQAICSRHGLAVGAKTIYLTRFFMVLTFIISYPISKLLDLILGKEIGAVYDRVRLLELLRVTDEYNDLAKEEVNIISGALELRKKCVKDVMTPLGDCFMLDEEAILDFNTVTDIMHKGFTRIPVFSGTRDNIIAILFVKDLAFVDPDDCTPLKTVIKFYQHPINFVFEDTTLDLMLQEFKKGQSHMAIVNQVNSEGEGDPFYEVLGLVTLEDVIEEIIQSEIVDETDVYLDNKTKQFVGHTNKRDYSIFAREGELARPKITPQLTLATFQFLSTSVDPFKVEKISETILHRLLDQDIIFEVFLPEKKAPLFLYQRGKPADHFIMILQGRVEVTIGKENSLFEQGAFSFYAQHALTGTNQQIDNKHSGSRASVRSIGSASNPSPPSAYIPDFTVRILTNVQYIKVTRVQYNAARAATKMERESHGDVHVAAQQSKELFENEWQKAVNQEKFEQSVEDASKDNNVKSFQVGNQKKDEKL</sequence>
<evidence type="ECO:0000256" key="5">
    <source>
        <dbReference type="ARBA" id="ARBA00022692"/>
    </source>
</evidence>
<evidence type="ECO:0000256" key="6">
    <source>
        <dbReference type="ARBA" id="ARBA00022737"/>
    </source>
</evidence>
<evidence type="ECO:0000256" key="7">
    <source>
        <dbReference type="ARBA" id="ARBA00022989"/>
    </source>
</evidence>
<keyword evidence="7 12" id="KW-1133">Transmembrane helix</keyword>
<feature type="transmembrane region" description="Helical" evidence="14">
    <location>
        <begin position="164"/>
        <end position="191"/>
    </location>
</feature>
<reference evidence="19" key="1">
    <citation type="submission" date="2015-02" db="EMBL/GenBank/DDBJ databases">
        <title>Genome sequencing for Strongylocentrotus purpuratus.</title>
        <authorList>
            <person name="Murali S."/>
            <person name="Liu Y."/>
            <person name="Vee V."/>
            <person name="English A."/>
            <person name="Wang M."/>
            <person name="Skinner E."/>
            <person name="Han Y."/>
            <person name="Muzny D.M."/>
            <person name="Worley K.C."/>
            <person name="Gibbs R.A."/>
        </authorList>
    </citation>
    <scope>NUCLEOTIDE SEQUENCE</scope>
</reference>
<dbReference type="Gene3D" id="3.10.580.10">
    <property type="entry name" value="CBS-domain"/>
    <property type="match status" value="1"/>
</dbReference>
<feature type="domain" description="CNNM transmembrane" evidence="17">
    <location>
        <begin position="160"/>
        <end position="339"/>
    </location>
</feature>
<feature type="transmembrane region" description="Helical" evidence="14">
    <location>
        <begin position="283"/>
        <end position="301"/>
    </location>
</feature>
<dbReference type="InterPro" id="IPR000595">
    <property type="entry name" value="cNMP-bd_dom"/>
</dbReference>
<keyword evidence="6" id="KW-0677">Repeat</keyword>
<feature type="region of interest" description="Disordered" evidence="13">
    <location>
        <begin position="626"/>
        <end position="650"/>
    </location>
</feature>
<evidence type="ECO:0000256" key="1">
    <source>
        <dbReference type="ARBA" id="ARBA00004651"/>
    </source>
</evidence>